<keyword evidence="1" id="KW-1133">Transmembrane helix</keyword>
<protein>
    <submittedName>
        <fullName evidence="2">Uncharacterized protein</fullName>
    </submittedName>
</protein>
<evidence type="ECO:0000313" key="2">
    <source>
        <dbReference type="EMBL" id="OAV23063.1"/>
    </source>
</evidence>
<dbReference type="EMBL" id="LXHQ01000046">
    <property type="protein sequence ID" value="OAV23063.1"/>
    <property type="molecule type" value="Genomic_DNA"/>
</dbReference>
<dbReference type="AlphaFoldDB" id="A0A198X8B6"/>
<keyword evidence="1" id="KW-0472">Membrane</keyword>
<organism evidence="2 3">
    <name type="scientific">Moraxella catarrhalis</name>
    <name type="common">Branhamella catarrhalis</name>
    <dbReference type="NCBI Taxonomy" id="480"/>
    <lineage>
        <taxon>Bacteria</taxon>
        <taxon>Pseudomonadati</taxon>
        <taxon>Pseudomonadota</taxon>
        <taxon>Gammaproteobacteria</taxon>
        <taxon>Moraxellales</taxon>
        <taxon>Moraxellaceae</taxon>
        <taxon>Moraxella</taxon>
    </lineage>
</organism>
<dbReference type="OrthoDB" id="5323001at2"/>
<evidence type="ECO:0000256" key="1">
    <source>
        <dbReference type="SAM" id="Phobius"/>
    </source>
</evidence>
<keyword evidence="1" id="KW-0812">Transmembrane</keyword>
<dbReference type="Proteomes" id="UP000078295">
    <property type="component" value="Unassembled WGS sequence"/>
</dbReference>
<evidence type="ECO:0000313" key="3">
    <source>
        <dbReference type="Proteomes" id="UP000078295"/>
    </source>
</evidence>
<comment type="caution">
    <text evidence="2">The sequence shown here is derived from an EMBL/GenBank/DDBJ whole genome shotgun (WGS) entry which is preliminary data.</text>
</comment>
<reference evidence="2 3" key="1">
    <citation type="journal article" date="2016" name="Genome Biol. Evol.">
        <title>Comparative Genomic Analyses of the Moraxella catarrhalis Serosensitive and Seroresistant Lineages Demonstrate Their Independent Evolution.</title>
        <authorList>
            <person name="Earl J.P."/>
            <person name="de Vries S.P."/>
            <person name="Ahmed A."/>
            <person name="Powell E."/>
            <person name="Schultz M.P."/>
            <person name="Hermans P.W."/>
            <person name="Hill D.J."/>
            <person name="Zhou Z."/>
            <person name="Constantinidou C.I."/>
            <person name="Hu F.Z."/>
            <person name="Bootsma H.J."/>
            <person name="Ehrlich G.D."/>
        </authorList>
    </citation>
    <scope>NUCLEOTIDE SEQUENCE [LARGE SCALE GENOMIC DNA]</scope>
    <source>
        <strain evidence="2 3">F23</strain>
    </source>
</reference>
<gene>
    <name evidence="2" type="ORF">AO370_1721</name>
</gene>
<accession>A0A198X8B6</accession>
<feature type="transmembrane region" description="Helical" evidence="1">
    <location>
        <begin position="101"/>
        <end position="123"/>
    </location>
</feature>
<dbReference type="RefSeq" id="WP_063453894.1">
    <property type="nucleotide sequence ID" value="NZ_CP020400.2"/>
</dbReference>
<sequence>MTNPKYFKSYRERLGFNSQREAKEFFAAKDIKPSIDYDYIDGLNNRLKDIVNKINNLVVDSIRVENTTEFCNLNILEIFEKIKNNQILHRLNNQGRRPEEVYFSWIRGLVIANFFLNALSVIFEVPISNIRLIGDDDLSNIESFKRTPKADLELKLHNGELIRVEVQSGFQGINDIKQHKVLEAKRVKITDGIASLVVHIDIYNGQVAFVRLDTIEDDSVNWITRQQMEGQTVFNIDSNHFLWRLTEIPPRFSDLEIQL</sequence>
<name>A0A198X8B6_MORCA</name>
<proteinExistence type="predicted"/>